<dbReference type="AlphaFoldDB" id="A0A0M4DK07"/>
<dbReference type="OrthoDB" id="517356at2"/>
<feature type="domain" description="4'-phosphopantetheinyl transferase" evidence="9">
    <location>
        <begin position="5"/>
        <end position="121"/>
    </location>
</feature>
<dbReference type="InterPro" id="IPR037143">
    <property type="entry name" value="4-PPantetheinyl_Trfase_dom_sf"/>
</dbReference>
<comment type="function">
    <text evidence="8">Transfers the 4'-phosphopantetheine moiety from coenzyme A to a Ser of acyl-carrier-protein.</text>
</comment>
<dbReference type="GO" id="GO:0008897">
    <property type="term" value="F:holo-[acyl-carrier-protein] synthase activity"/>
    <property type="evidence" value="ECO:0007669"/>
    <property type="project" value="UniProtKB-UniRule"/>
</dbReference>
<dbReference type="InterPro" id="IPR002582">
    <property type="entry name" value="ACPS"/>
</dbReference>
<dbReference type="STRING" id="1603606.DSOUD_2794"/>
<name>A0A0M4DK07_9BACT</name>
<keyword evidence="4 8" id="KW-0276">Fatty acid metabolism</keyword>
<dbReference type="Pfam" id="PF01648">
    <property type="entry name" value="ACPS"/>
    <property type="match status" value="1"/>
</dbReference>
<feature type="binding site" evidence="8">
    <location>
        <position position="58"/>
    </location>
    <ligand>
        <name>Mg(2+)</name>
        <dbReference type="ChEBI" id="CHEBI:18420"/>
    </ligand>
</feature>
<dbReference type="GO" id="GO:0005737">
    <property type="term" value="C:cytoplasm"/>
    <property type="evidence" value="ECO:0007669"/>
    <property type="project" value="UniProtKB-SubCell"/>
</dbReference>
<dbReference type="Proteomes" id="UP000057158">
    <property type="component" value="Chromosome"/>
</dbReference>
<dbReference type="GO" id="GO:0006633">
    <property type="term" value="P:fatty acid biosynthetic process"/>
    <property type="evidence" value="ECO:0007669"/>
    <property type="project" value="UniProtKB-UniRule"/>
</dbReference>
<dbReference type="NCBIfam" id="TIGR00556">
    <property type="entry name" value="pantethn_trn"/>
    <property type="match status" value="1"/>
</dbReference>
<dbReference type="Gene3D" id="3.90.470.20">
    <property type="entry name" value="4'-phosphopantetheinyl transferase domain"/>
    <property type="match status" value="1"/>
</dbReference>
<feature type="binding site" evidence="8">
    <location>
        <position position="9"/>
    </location>
    <ligand>
        <name>Mg(2+)</name>
        <dbReference type="ChEBI" id="CHEBI:18420"/>
    </ligand>
</feature>
<dbReference type="InterPro" id="IPR008278">
    <property type="entry name" value="4-PPantetheinyl_Trfase_dom"/>
</dbReference>
<evidence type="ECO:0000256" key="5">
    <source>
        <dbReference type="ARBA" id="ARBA00022842"/>
    </source>
</evidence>
<evidence type="ECO:0000313" key="10">
    <source>
        <dbReference type="EMBL" id="ALC17532.1"/>
    </source>
</evidence>
<evidence type="ECO:0000256" key="7">
    <source>
        <dbReference type="ARBA" id="ARBA00023160"/>
    </source>
</evidence>
<keyword evidence="2 8" id="KW-0808">Transferase</keyword>
<comment type="subcellular location">
    <subcellularLocation>
        <location evidence="8">Cytoplasm</location>
    </subcellularLocation>
</comment>
<protein>
    <recommendedName>
        <fullName evidence="8">Holo-[acyl-carrier-protein] synthase</fullName>
        <shortName evidence="8">Holo-ACP synthase</shortName>
        <ecNumber evidence="8">2.7.8.7</ecNumber>
    </recommendedName>
    <alternativeName>
        <fullName evidence="8">4'-phosphopantetheinyl transferase AcpS</fullName>
    </alternativeName>
</protein>
<comment type="cofactor">
    <cofactor evidence="8">
        <name>Mg(2+)</name>
        <dbReference type="ChEBI" id="CHEBI:18420"/>
    </cofactor>
</comment>
<keyword evidence="1 8" id="KW-0444">Lipid biosynthesis</keyword>
<organism evidence="10 11">
    <name type="scientific">Desulfuromonas soudanensis</name>
    <dbReference type="NCBI Taxonomy" id="1603606"/>
    <lineage>
        <taxon>Bacteria</taxon>
        <taxon>Pseudomonadati</taxon>
        <taxon>Thermodesulfobacteriota</taxon>
        <taxon>Desulfuromonadia</taxon>
        <taxon>Desulfuromonadales</taxon>
        <taxon>Desulfuromonadaceae</taxon>
        <taxon>Desulfuromonas</taxon>
    </lineage>
</organism>
<evidence type="ECO:0000256" key="6">
    <source>
        <dbReference type="ARBA" id="ARBA00023098"/>
    </source>
</evidence>
<gene>
    <name evidence="8 10" type="primary">acpS</name>
    <name evidence="10" type="ORF">DSOUD_2794</name>
</gene>
<accession>A0A0M4DK07</accession>
<dbReference type="EMBL" id="CP010802">
    <property type="protein sequence ID" value="ALC17532.1"/>
    <property type="molecule type" value="Genomic_DNA"/>
</dbReference>
<keyword evidence="5 8" id="KW-0460">Magnesium</keyword>
<dbReference type="GO" id="GO:0000287">
    <property type="term" value="F:magnesium ion binding"/>
    <property type="evidence" value="ECO:0007669"/>
    <property type="project" value="UniProtKB-UniRule"/>
</dbReference>
<dbReference type="RefSeq" id="WP_053551533.1">
    <property type="nucleotide sequence ID" value="NZ_CP010802.1"/>
</dbReference>
<dbReference type="EC" id="2.7.8.7" evidence="8"/>
<evidence type="ECO:0000256" key="8">
    <source>
        <dbReference type="HAMAP-Rule" id="MF_00101"/>
    </source>
</evidence>
<dbReference type="PATRIC" id="fig|1603606.3.peg.3025"/>
<proteinExistence type="inferred from homology"/>
<dbReference type="HAMAP" id="MF_00101">
    <property type="entry name" value="AcpS"/>
    <property type="match status" value="1"/>
</dbReference>
<evidence type="ECO:0000256" key="1">
    <source>
        <dbReference type="ARBA" id="ARBA00022516"/>
    </source>
</evidence>
<keyword evidence="3 8" id="KW-0479">Metal-binding</keyword>
<dbReference type="InterPro" id="IPR004568">
    <property type="entry name" value="Ppantetheine-prot_Trfase_dom"/>
</dbReference>
<comment type="similarity">
    <text evidence="8">Belongs to the P-Pant transferase superfamily. AcpS family.</text>
</comment>
<evidence type="ECO:0000259" key="9">
    <source>
        <dbReference type="Pfam" id="PF01648"/>
    </source>
</evidence>
<evidence type="ECO:0000313" key="11">
    <source>
        <dbReference type="Proteomes" id="UP000057158"/>
    </source>
</evidence>
<comment type="catalytic activity">
    <reaction evidence="8">
        <text>apo-[ACP] + CoA = holo-[ACP] + adenosine 3',5'-bisphosphate + H(+)</text>
        <dbReference type="Rhea" id="RHEA:12068"/>
        <dbReference type="Rhea" id="RHEA-COMP:9685"/>
        <dbReference type="Rhea" id="RHEA-COMP:9690"/>
        <dbReference type="ChEBI" id="CHEBI:15378"/>
        <dbReference type="ChEBI" id="CHEBI:29999"/>
        <dbReference type="ChEBI" id="CHEBI:57287"/>
        <dbReference type="ChEBI" id="CHEBI:58343"/>
        <dbReference type="ChEBI" id="CHEBI:64479"/>
        <dbReference type="EC" id="2.7.8.7"/>
    </reaction>
</comment>
<keyword evidence="7 8" id="KW-0275">Fatty acid biosynthesis</keyword>
<dbReference type="KEGG" id="des:DSOUD_2794"/>
<evidence type="ECO:0000256" key="4">
    <source>
        <dbReference type="ARBA" id="ARBA00022832"/>
    </source>
</evidence>
<sequence>MAIAGLGTDLARIGRFRAFLAAGKKGVIHRLFTPGEQAYSLAKKDPAPHLAARFAAKEAFLKALGLGLRSGISWQDMSVVHDSLGKPSLDLAGRAAEIVAERRLSGIHLSYSHDGDYAVATVILEAP</sequence>
<dbReference type="SUPFAM" id="SSF56214">
    <property type="entry name" value="4'-phosphopantetheinyl transferase"/>
    <property type="match status" value="1"/>
</dbReference>
<keyword evidence="6 8" id="KW-0443">Lipid metabolism</keyword>
<evidence type="ECO:0000256" key="3">
    <source>
        <dbReference type="ARBA" id="ARBA00022723"/>
    </source>
</evidence>
<reference evidence="10 11" key="1">
    <citation type="submission" date="2015-07" db="EMBL/GenBank/DDBJ databases">
        <title>Isolation and Genomic Characterization of a Novel Halophilic Metal-Reducing Deltaproteobacterium from the Deep Subsurface.</title>
        <authorList>
            <person name="Badalamenti J.P."/>
            <person name="Summers Z.M."/>
            <person name="Gralnick J.A."/>
            <person name="Bond D.R."/>
        </authorList>
    </citation>
    <scope>NUCLEOTIDE SEQUENCE [LARGE SCALE GENOMIC DNA]</scope>
    <source>
        <strain evidence="10 11">WTL</strain>
    </source>
</reference>
<evidence type="ECO:0000256" key="2">
    <source>
        <dbReference type="ARBA" id="ARBA00022679"/>
    </source>
</evidence>
<dbReference type="NCBIfam" id="TIGR00516">
    <property type="entry name" value="acpS"/>
    <property type="match status" value="1"/>
</dbReference>
<keyword evidence="8" id="KW-0963">Cytoplasm</keyword>
<keyword evidence="11" id="KW-1185">Reference proteome</keyword>